<reference evidence="5" key="3">
    <citation type="submission" date="2011-05" db="EMBL/GenBank/DDBJ databases">
        <title>Complete sequence of Methylomonas methanica MC09.</title>
        <authorList>
            <consortium name="US DOE Joint Genome Institute"/>
            <person name="Lucas S."/>
            <person name="Han J."/>
            <person name="Lapidus A."/>
            <person name="Cheng J.-F."/>
            <person name="Goodwin L."/>
            <person name="Pitluck S."/>
            <person name="Peters L."/>
            <person name="Mikhailova N."/>
            <person name="Teshima H."/>
            <person name="Han C."/>
            <person name="Tapia R."/>
            <person name="Land M."/>
            <person name="Hauser L."/>
            <person name="Kyrpides N."/>
            <person name="Ivanova N."/>
            <person name="Pagani I."/>
            <person name="Stein L."/>
            <person name="Woyke T."/>
        </authorList>
    </citation>
    <scope>NUCLEOTIDE SEQUENCE [LARGE SCALE GENOMIC DNA]</scope>
    <source>
        <strain evidence="5">MC09</strain>
    </source>
</reference>
<protein>
    <submittedName>
        <fullName evidence="4">Sulfotransferase</fullName>
    </submittedName>
</protein>
<organism evidence="4 5">
    <name type="scientific">Methylomonas methanica (strain DSM 25384 / MC09)</name>
    <dbReference type="NCBI Taxonomy" id="857087"/>
    <lineage>
        <taxon>Bacteria</taxon>
        <taxon>Pseudomonadati</taxon>
        <taxon>Pseudomonadota</taxon>
        <taxon>Gammaproteobacteria</taxon>
        <taxon>Methylococcales</taxon>
        <taxon>Methylococcaceae</taxon>
        <taxon>Methylomonas</taxon>
    </lineage>
</organism>
<dbReference type="PANTHER" id="PTHR11783">
    <property type="entry name" value="SULFOTRANSFERASE SULT"/>
    <property type="match status" value="1"/>
</dbReference>
<accession>F9ZW48</accession>
<dbReference type="InterPro" id="IPR000863">
    <property type="entry name" value="Sulfotransferase_dom"/>
</dbReference>
<dbReference type="InterPro" id="IPR027417">
    <property type="entry name" value="P-loop_NTPase"/>
</dbReference>
<dbReference type="Gene3D" id="3.40.50.300">
    <property type="entry name" value="P-loop containing nucleotide triphosphate hydrolases"/>
    <property type="match status" value="1"/>
</dbReference>
<evidence type="ECO:0000259" key="3">
    <source>
        <dbReference type="Pfam" id="PF00685"/>
    </source>
</evidence>
<dbReference type="SUPFAM" id="SSF52540">
    <property type="entry name" value="P-loop containing nucleoside triphosphate hydrolases"/>
    <property type="match status" value="1"/>
</dbReference>
<dbReference type="AlphaFoldDB" id="F9ZW48"/>
<dbReference type="GO" id="GO:0008146">
    <property type="term" value="F:sulfotransferase activity"/>
    <property type="evidence" value="ECO:0007669"/>
    <property type="project" value="InterPro"/>
</dbReference>
<gene>
    <name evidence="4" type="ordered locus">Metme_3658</name>
</gene>
<dbReference type="RefSeq" id="WP_013820238.1">
    <property type="nucleotide sequence ID" value="NC_015572.1"/>
</dbReference>
<evidence type="ECO:0000313" key="4">
    <source>
        <dbReference type="EMBL" id="AEG02019.1"/>
    </source>
</evidence>
<evidence type="ECO:0000256" key="2">
    <source>
        <dbReference type="ARBA" id="ARBA00022679"/>
    </source>
</evidence>
<comment type="similarity">
    <text evidence="1">Belongs to the sulfotransferase 1 family.</text>
</comment>
<dbReference type="STRING" id="857087.Metme_3658"/>
<dbReference type="Pfam" id="PF00685">
    <property type="entry name" value="Sulfotransfer_1"/>
    <property type="match status" value="1"/>
</dbReference>
<dbReference type="KEGG" id="mmt:Metme_3658"/>
<feature type="domain" description="Sulfotransferase" evidence="3">
    <location>
        <begin position="110"/>
        <end position="275"/>
    </location>
</feature>
<reference key="2">
    <citation type="submission" date="2011-05" db="EMBL/GenBank/DDBJ databases">
        <title>Complete genome sequence of the aerobic marine methanotroph Methylomonas methanica MC09.</title>
        <authorList>
            <person name="Boden R."/>
            <person name="Cunliffe M."/>
            <person name="Scanlan J."/>
            <person name="Moussard H."/>
            <person name="Kits K.D."/>
            <person name="Klotz M."/>
            <person name="Jetten M."/>
            <person name="Vuilleumier S."/>
            <person name="Han J."/>
            <person name="Peters L."/>
            <person name="Mikhailova N."/>
            <person name="Teshima H."/>
            <person name="Tapia R."/>
            <person name="Kyrpides N."/>
            <person name="Ivanova N."/>
            <person name="Pagani I."/>
            <person name="Cheng J.-F."/>
            <person name="Goodwin L."/>
            <person name="Han C."/>
            <person name="Hauser L."/>
            <person name="Land M."/>
            <person name="Lapidus A."/>
            <person name="Lucas S."/>
            <person name="Pitluck S."/>
            <person name="Woyke T."/>
            <person name="Stein L.Y."/>
            <person name="Murrell C."/>
        </authorList>
    </citation>
    <scope>NUCLEOTIDE SEQUENCE</scope>
    <source>
        <strain>MC09</strain>
    </source>
</reference>
<evidence type="ECO:0000256" key="1">
    <source>
        <dbReference type="ARBA" id="ARBA00005771"/>
    </source>
</evidence>
<proteinExistence type="inferred from homology"/>
<dbReference type="eggNOG" id="ENOG502ZB7Q">
    <property type="taxonomic scope" value="Bacteria"/>
</dbReference>
<keyword evidence="2 4" id="KW-0808">Transferase</keyword>
<evidence type="ECO:0000313" key="5">
    <source>
        <dbReference type="Proteomes" id="UP000008888"/>
    </source>
</evidence>
<dbReference type="Proteomes" id="UP000008888">
    <property type="component" value="Chromosome"/>
</dbReference>
<name>F9ZW48_METMM</name>
<reference evidence="4 5" key="1">
    <citation type="journal article" date="2011" name="J. Bacteriol.">
        <title>Complete Genome Sequence of the Aerobic Marine Methanotroph Methylomonas methanica MC09.</title>
        <authorList>
            <person name="Boden R."/>
            <person name="Cunliffe M."/>
            <person name="Scanlan J."/>
            <person name="Moussard H."/>
            <person name="Kits K.D."/>
            <person name="Klotz M.G."/>
            <person name="Jetten M.S."/>
            <person name="Vuilleumier S."/>
            <person name="Han J."/>
            <person name="Peters L."/>
            <person name="Mikhailova N."/>
            <person name="Teshima H."/>
            <person name="Tapia R."/>
            <person name="Kyrpides N."/>
            <person name="Ivanova N."/>
            <person name="Pagani I."/>
            <person name="Cheng J.F."/>
            <person name="Goodwin L."/>
            <person name="Han C."/>
            <person name="Hauser L."/>
            <person name="Land M.L."/>
            <person name="Lapidus A."/>
            <person name="Lucas S."/>
            <person name="Pitluck S."/>
            <person name="Woyke T."/>
            <person name="Stein L."/>
            <person name="Murrell J.C."/>
        </authorList>
    </citation>
    <scope>NUCLEOTIDE SEQUENCE [LARGE SCALE GENOMIC DNA]</scope>
    <source>
        <strain evidence="4 5">MC09</strain>
    </source>
</reference>
<sequence length="292" mass="33336">MGGFYWLASYPKSGNTWLRTFLQNLLADLDRPVDINQLGLGHIASSRGWMDEVLGFDTANLDHEEIEHLRPAVYQWAMHDDELAFHKIHDACTYTQDGKPLFGGEAVRGVVYIVRNPLDIVPSAANHWNCSIDQAIAWMGQPDFEMGTGSSNKSLTSQIRHRLLSWSQHVLSWVNAPELTVEVVRYEDMLAAPETSFGRVVNFLGLEDDRPRLEKALSFSSFQELSRQEQVHGFRERPQYADRFFRQGKSGEWQQVLSPQQVQRIIDDHGAVMRRFGYLDAGDKPVVPLNEH</sequence>
<keyword evidence="5" id="KW-1185">Reference proteome</keyword>
<dbReference type="EMBL" id="CP002738">
    <property type="protein sequence ID" value="AEG02019.1"/>
    <property type="molecule type" value="Genomic_DNA"/>
</dbReference>
<dbReference type="HOGENOM" id="CLU_027239_4_1_6"/>